<dbReference type="AlphaFoldDB" id="A0AAE1HBT5"/>
<dbReference type="SUPFAM" id="SSF53474">
    <property type="entry name" value="alpha/beta-Hydrolases"/>
    <property type="match status" value="1"/>
</dbReference>
<keyword evidence="3 5" id="KW-0378">Hydrolase</keyword>
<dbReference type="PROSITE" id="PS00122">
    <property type="entry name" value="CARBOXYLESTERASE_B_1"/>
    <property type="match status" value="1"/>
</dbReference>
<dbReference type="InterPro" id="IPR019826">
    <property type="entry name" value="Carboxylesterase_B_AS"/>
</dbReference>
<dbReference type="Gene3D" id="3.40.50.1820">
    <property type="entry name" value="alpha/beta hydrolase"/>
    <property type="match status" value="1"/>
</dbReference>
<evidence type="ECO:0000256" key="5">
    <source>
        <dbReference type="RuleBase" id="RU361235"/>
    </source>
</evidence>
<dbReference type="PROSITE" id="PS00941">
    <property type="entry name" value="CARBOXYLESTERASE_B_2"/>
    <property type="match status" value="1"/>
</dbReference>
<gene>
    <name evidence="7" type="ORF">KUF71_000860</name>
</gene>
<dbReference type="InterPro" id="IPR029058">
    <property type="entry name" value="AB_hydrolase_fold"/>
</dbReference>
<sequence>MAKSVVVKTDKGPIRGKEVVSEDTGEKYFSFQGIPYARPPVGSLRFKPPEDIDPWTEVKDCRQEAKACIQRHMYLRDLRGSEDCLYLNVYSPQLNIWGASKLPVMVRIHGGGFTTGSAGVEMNGPDFIVQERVILVTVGYRLRFLCVDEPGDAQGNMGLKDQVAALKWVKKNISSFGGDPKRVTISGESAGGASVHLHMMSPMSQGLFSSAIAESGVAINPWAFTSEGRTRAFRLGESLGCKAQSSKELIQFLQSVPAEDLVNAANKAFSNEDKEYYCVVSPFPFVPTVEVSDGSVEPFLSVHPIKLLNEGKFFKGPFMAGVNNREGMLLLAAIFGKDRKEMLKKFDGRIPKLVPTDLSMQRGSSRENDIASSMRLFYMKNKPLTGDLMFIYGFYKAMKCHSKHTSVYVYEFSYEGAFNVFKNVVGEDNMPGACHSDELGYLFKMDLLPSAPSDSHAYVMRNVMVKLWTNFVKTGNPTFRKSNPINVNWFPCNSSQSTYLELGKTIQNKKGVIAEKRMQYWDDLYKDTSKLKNKL</sequence>
<comment type="similarity">
    <text evidence="1 5">Belongs to the type-B carboxylesterase/lipase family.</text>
</comment>
<reference evidence="7" key="1">
    <citation type="submission" date="2021-07" db="EMBL/GenBank/DDBJ databases">
        <authorList>
            <person name="Catto M.A."/>
            <person name="Jacobson A."/>
            <person name="Kennedy G."/>
            <person name="Labadie P."/>
            <person name="Hunt B.G."/>
            <person name="Srinivasan R."/>
        </authorList>
    </citation>
    <scope>NUCLEOTIDE SEQUENCE</scope>
    <source>
        <strain evidence="7">PL_HMW_Pooled</strain>
        <tissue evidence="7">Head</tissue>
    </source>
</reference>
<keyword evidence="8" id="KW-1185">Reference proteome</keyword>
<comment type="caution">
    <text evidence="7">The sequence shown here is derived from an EMBL/GenBank/DDBJ whole genome shotgun (WGS) entry which is preliminary data.</text>
</comment>
<keyword evidence="4" id="KW-0325">Glycoprotein</keyword>
<proteinExistence type="inferred from homology"/>
<dbReference type="EC" id="3.1.1.-" evidence="5"/>
<accession>A0AAE1HBT5</accession>
<protein>
    <recommendedName>
        <fullName evidence="5">Carboxylic ester hydrolase</fullName>
        <ecNumber evidence="5">3.1.1.-</ecNumber>
    </recommendedName>
</protein>
<evidence type="ECO:0000313" key="8">
    <source>
        <dbReference type="Proteomes" id="UP001219518"/>
    </source>
</evidence>
<dbReference type="InterPro" id="IPR002018">
    <property type="entry name" value="CarbesteraseB"/>
</dbReference>
<dbReference type="Proteomes" id="UP001219518">
    <property type="component" value="Unassembled WGS sequence"/>
</dbReference>
<dbReference type="GO" id="GO:0052689">
    <property type="term" value="F:carboxylic ester hydrolase activity"/>
    <property type="evidence" value="ECO:0007669"/>
    <property type="project" value="UniProtKB-KW"/>
</dbReference>
<evidence type="ECO:0000256" key="4">
    <source>
        <dbReference type="ARBA" id="ARBA00023180"/>
    </source>
</evidence>
<evidence type="ECO:0000256" key="2">
    <source>
        <dbReference type="ARBA" id="ARBA00022487"/>
    </source>
</evidence>
<feature type="domain" description="Carboxylesterase type B" evidence="6">
    <location>
        <begin position="4"/>
        <end position="521"/>
    </location>
</feature>
<evidence type="ECO:0000256" key="3">
    <source>
        <dbReference type="ARBA" id="ARBA00022801"/>
    </source>
</evidence>
<evidence type="ECO:0000313" key="7">
    <source>
        <dbReference type="EMBL" id="KAK3918128.1"/>
    </source>
</evidence>
<organism evidence="7 8">
    <name type="scientific">Frankliniella fusca</name>
    <dbReference type="NCBI Taxonomy" id="407009"/>
    <lineage>
        <taxon>Eukaryota</taxon>
        <taxon>Metazoa</taxon>
        <taxon>Ecdysozoa</taxon>
        <taxon>Arthropoda</taxon>
        <taxon>Hexapoda</taxon>
        <taxon>Insecta</taxon>
        <taxon>Pterygota</taxon>
        <taxon>Neoptera</taxon>
        <taxon>Paraneoptera</taxon>
        <taxon>Thysanoptera</taxon>
        <taxon>Terebrantia</taxon>
        <taxon>Thripoidea</taxon>
        <taxon>Thripidae</taxon>
        <taxon>Frankliniella</taxon>
    </lineage>
</organism>
<dbReference type="InterPro" id="IPR019819">
    <property type="entry name" value="Carboxylesterase_B_CS"/>
</dbReference>
<name>A0AAE1HBT5_9NEOP</name>
<dbReference type="EMBL" id="JAHWGI010000885">
    <property type="protein sequence ID" value="KAK3918128.1"/>
    <property type="molecule type" value="Genomic_DNA"/>
</dbReference>
<evidence type="ECO:0000256" key="1">
    <source>
        <dbReference type="ARBA" id="ARBA00005964"/>
    </source>
</evidence>
<evidence type="ECO:0000259" key="6">
    <source>
        <dbReference type="Pfam" id="PF00135"/>
    </source>
</evidence>
<dbReference type="PANTHER" id="PTHR43142">
    <property type="entry name" value="CARBOXYLIC ESTER HYDROLASE"/>
    <property type="match status" value="1"/>
</dbReference>
<dbReference type="PANTHER" id="PTHR43142:SF1">
    <property type="entry name" value="CARBOXYLIC ESTER HYDROLASE"/>
    <property type="match status" value="1"/>
</dbReference>
<keyword evidence="2" id="KW-0719">Serine esterase</keyword>
<reference evidence="7" key="2">
    <citation type="journal article" date="2023" name="BMC Genomics">
        <title>Pest status, molecular evolution, and epigenetic factors derived from the genome assembly of Frankliniella fusca, a thysanopteran phytovirus vector.</title>
        <authorList>
            <person name="Catto M.A."/>
            <person name="Labadie P.E."/>
            <person name="Jacobson A.L."/>
            <person name="Kennedy G.G."/>
            <person name="Srinivasan R."/>
            <person name="Hunt B.G."/>
        </authorList>
    </citation>
    <scope>NUCLEOTIDE SEQUENCE</scope>
    <source>
        <strain evidence="7">PL_HMW_Pooled</strain>
    </source>
</reference>
<dbReference type="Pfam" id="PF00135">
    <property type="entry name" value="COesterase"/>
    <property type="match status" value="1"/>
</dbReference>